<evidence type="ECO:0000313" key="3">
    <source>
        <dbReference type="EMBL" id="MFC0559418.1"/>
    </source>
</evidence>
<feature type="transmembrane region" description="Helical" evidence="1">
    <location>
        <begin position="135"/>
        <end position="154"/>
    </location>
</feature>
<name>A0ABV6NGZ8_9BACI</name>
<keyword evidence="1" id="KW-0472">Membrane</keyword>
<feature type="transmembrane region" description="Helical" evidence="1">
    <location>
        <begin position="7"/>
        <end position="28"/>
    </location>
</feature>
<protein>
    <submittedName>
        <fullName evidence="3">Tripartite tricarboxylate transporter TctB family protein</fullName>
    </submittedName>
</protein>
<proteinExistence type="predicted"/>
<feature type="transmembrane region" description="Helical" evidence="1">
    <location>
        <begin position="40"/>
        <end position="58"/>
    </location>
</feature>
<accession>A0ABV6NGZ8</accession>
<dbReference type="InterPro" id="IPR009936">
    <property type="entry name" value="DUF1468"/>
</dbReference>
<dbReference type="RefSeq" id="WP_273841638.1">
    <property type="nucleotide sequence ID" value="NZ_JAQQWT010000004.1"/>
</dbReference>
<organism evidence="3 4">
    <name type="scientific">Halalkalibacter alkalisediminis</name>
    <dbReference type="NCBI Taxonomy" id="935616"/>
    <lineage>
        <taxon>Bacteria</taxon>
        <taxon>Bacillati</taxon>
        <taxon>Bacillota</taxon>
        <taxon>Bacilli</taxon>
        <taxon>Bacillales</taxon>
        <taxon>Bacillaceae</taxon>
        <taxon>Halalkalibacter</taxon>
    </lineage>
</organism>
<dbReference type="Pfam" id="PF07331">
    <property type="entry name" value="TctB"/>
    <property type="match status" value="1"/>
</dbReference>
<feature type="transmembrane region" description="Helical" evidence="1">
    <location>
        <begin position="94"/>
        <end position="123"/>
    </location>
</feature>
<keyword evidence="1" id="KW-0812">Transmembrane</keyword>
<dbReference type="EMBL" id="JBHLTR010000013">
    <property type="protein sequence ID" value="MFC0559418.1"/>
    <property type="molecule type" value="Genomic_DNA"/>
</dbReference>
<comment type="caution">
    <text evidence="3">The sequence shown here is derived from an EMBL/GenBank/DDBJ whole genome shotgun (WGS) entry which is preliminary data.</text>
</comment>
<evidence type="ECO:0000259" key="2">
    <source>
        <dbReference type="Pfam" id="PF07331"/>
    </source>
</evidence>
<feature type="domain" description="DUF1468" evidence="2">
    <location>
        <begin position="10"/>
        <end position="163"/>
    </location>
</feature>
<keyword evidence="4" id="KW-1185">Reference proteome</keyword>
<reference evidence="3 4" key="1">
    <citation type="submission" date="2024-09" db="EMBL/GenBank/DDBJ databases">
        <authorList>
            <person name="Sun Q."/>
            <person name="Mori K."/>
        </authorList>
    </citation>
    <scope>NUCLEOTIDE SEQUENCE [LARGE SCALE GENOMIC DNA]</scope>
    <source>
        <strain evidence="3 4">NCAIM B.02301</strain>
    </source>
</reference>
<sequence>MLKQYKDIYASVFLLIVSIIMFIATYSIQKMTVTNIGADFAPRLLAVGIFVLSLILLTNSIKQVRNPQTAVILDEEEEEEEEQNLKESISKLSVVGTIALLIGYVALIPSIGFLIMTAIYLFLQMYLLAERAHRNITLFLIISVVSSGIIYYCFKSIFYLRLPAGILG</sequence>
<evidence type="ECO:0000313" key="4">
    <source>
        <dbReference type="Proteomes" id="UP001589833"/>
    </source>
</evidence>
<dbReference type="Proteomes" id="UP001589833">
    <property type="component" value="Unassembled WGS sequence"/>
</dbReference>
<evidence type="ECO:0000256" key="1">
    <source>
        <dbReference type="SAM" id="Phobius"/>
    </source>
</evidence>
<gene>
    <name evidence="3" type="ORF">ACFFH4_10195</name>
</gene>
<keyword evidence="1" id="KW-1133">Transmembrane helix</keyword>